<feature type="transmembrane region" description="Helical" evidence="1">
    <location>
        <begin position="402"/>
        <end position="424"/>
    </location>
</feature>
<feature type="transmembrane region" description="Helical" evidence="1">
    <location>
        <begin position="592"/>
        <end position="614"/>
    </location>
</feature>
<dbReference type="Gene3D" id="3.30.70.1320">
    <property type="entry name" value="Multidrug efflux transporter AcrB pore domain like"/>
    <property type="match status" value="1"/>
</dbReference>
<dbReference type="EMBL" id="JACHGJ010000006">
    <property type="protein sequence ID" value="MBB6481308.1"/>
    <property type="molecule type" value="Genomic_DNA"/>
</dbReference>
<keyword evidence="1" id="KW-0812">Transmembrane</keyword>
<feature type="transmembrane region" description="Helical" evidence="1">
    <location>
        <begin position="1044"/>
        <end position="1066"/>
    </location>
</feature>
<dbReference type="SUPFAM" id="SSF82714">
    <property type="entry name" value="Multidrug efflux transporter AcrB TolC docking domain, DN and DC subdomains"/>
    <property type="match status" value="2"/>
</dbReference>
<dbReference type="RefSeq" id="WP_184747561.1">
    <property type="nucleotide sequence ID" value="NZ_JACHGJ010000006.1"/>
</dbReference>
<feature type="transmembrane region" description="Helical" evidence="1">
    <location>
        <begin position="21"/>
        <end position="40"/>
    </location>
</feature>
<dbReference type="InterPro" id="IPR001036">
    <property type="entry name" value="Acrflvin-R"/>
</dbReference>
<gene>
    <name evidence="2" type="ORF">HNR50_002988</name>
</gene>
<evidence type="ECO:0000256" key="1">
    <source>
        <dbReference type="SAM" id="Phobius"/>
    </source>
</evidence>
<feature type="transmembrane region" description="Helical" evidence="1">
    <location>
        <begin position="967"/>
        <end position="992"/>
    </location>
</feature>
<dbReference type="PANTHER" id="PTHR32063:SF0">
    <property type="entry name" value="SWARMING MOTILITY PROTEIN SWRC"/>
    <property type="match status" value="1"/>
</dbReference>
<dbReference type="Proteomes" id="UP000587760">
    <property type="component" value="Unassembled WGS sequence"/>
</dbReference>
<dbReference type="Gene3D" id="3.30.70.1440">
    <property type="entry name" value="Multidrug efflux transporter AcrB pore domain"/>
    <property type="match status" value="1"/>
</dbReference>
<dbReference type="Gene3D" id="3.30.70.1430">
    <property type="entry name" value="Multidrug efflux transporter AcrB pore domain"/>
    <property type="match status" value="2"/>
</dbReference>
<dbReference type="SUPFAM" id="SSF82693">
    <property type="entry name" value="Multidrug efflux transporter AcrB pore domain, PN1, PN2, PC1 and PC2 subdomains"/>
    <property type="match status" value="3"/>
</dbReference>
<evidence type="ECO:0000313" key="2">
    <source>
        <dbReference type="EMBL" id="MBB6481308.1"/>
    </source>
</evidence>
<dbReference type="GO" id="GO:0042910">
    <property type="term" value="F:xenobiotic transmembrane transporter activity"/>
    <property type="evidence" value="ECO:0007669"/>
    <property type="project" value="TreeGrafter"/>
</dbReference>
<dbReference type="InterPro" id="IPR027463">
    <property type="entry name" value="AcrB_DN_DC_subdom"/>
</dbReference>
<evidence type="ECO:0000313" key="3">
    <source>
        <dbReference type="Proteomes" id="UP000587760"/>
    </source>
</evidence>
<feature type="transmembrane region" description="Helical" evidence="1">
    <location>
        <begin position="471"/>
        <end position="495"/>
    </location>
</feature>
<accession>A0A841RFE9</accession>
<proteinExistence type="predicted"/>
<feature type="transmembrane region" description="Helical" evidence="1">
    <location>
        <begin position="348"/>
        <end position="367"/>
    </location>
</feature>
<dbReference type="Pfam" id="PF00873">
    <property type="entry name" value="ACR_tran"/>
    <property type="match status" value="1"/>
</dbReference>
<comment type="caution">
    <text evidence="2">The sequence shown here is derived from an EMBL/GenBank/DDBJ whole genome shotgun (WGS) entry which is preliminary data.</text>
</comment>
<dbReference type="PRINTS" id="PR00702">
    <property type="entry name" value="ACRIFLAVINRP"/>
</dbReference>
<organism evidence="2 3">
    <name type="scientific">Spirochaeta isovalerica</name>
    <dbReference type="NCBI Taxonomy" id="150"/>
    <lineage>
        <taxon>Bacteria</taxon>
        <taxon>Pseudomonadati</taxon>
        <taxon>Spirochaetota</taxon>
        <taxon>Spirochaetia</taxon>
        <taxon>Spirochaetales</taxon>
        <taxon>Spirochaetaceae</taxon>
        <taxon>Spirochaeta</taxon>
    </lineage>
</organism>
<dbReference type="Gene3D" id="3.30.2090.10">
    <property type="entry name" value="Multidrug efflux transporter AcrB TolC docking domain, DN and DC subdomains"/>
    <property type="match status" value="2"/>
</dbReference>
<feature type="transmembrane region" description="Helical" evidence="1">
    <location>
        <begin position="372"/>
        <end position="390"/>
    </location>
</feature>
<keyword evidence="3" id="KW-1185">Reference proteome</keyword>
<sequence length="1088" mass="117920">MTERKNFLGQISRLSIDRYRIVYLFMAVMIVLGLYFYLILPRESKPEVVFPKIKVNVNYAGASPEDVESLITNKLEAALSQVEDVEFLTSSSMAGRSEIQLDFFPEADIEEKINEVNQAVLSVNDLPEEADPPSVKVSTTANRAFMVISLSGDMSPADLKDAADSISEKLISVKGINDIKVSGLQSSEISIVVDPARLAEFNLTVDTLVQTLRLRHKDTPAGDAVLDGTHYFVRVLASYSRIDEISRTLIPLSGGGTVFLKDVAQVNQTYVPRTDYSRRAVKLGTEEASMMSAVTLSLYRDGGTDIIGPSDSVKAFLNDREANGLPDELDVLIIQDDALSVKEDLAEVLGNAGSGLIIVVLVLFLFLGLKEAIITSLIIPFSLFLSFIALNQSGMTFNTMTLLAMIIALGLLVDNAIVVVESIAEFRLKGLSRKQAAIAGTSEVAPSILAATLTTMAAFFPLAYMEGRIGLIISVIPLTIVFIIGASLIVALTVTPMLGSRLLSKKTGKKEPRPFSLVREVIEAVIVIILFMFSFFVDGRPGVLSFVMASVMTLIFVIRIYSRSKKLDVFARAAETYRKILIRLLSRKRNRVLLPLIMFLLLGAVLSTIPLGLLRIELFPVMDESSLYVTLSTPQYSTLDDTDAVTRQIESKLLSLDGVDAIYSEVGVDSMREAEIVLNLKGPGERTWTTKEMIPQLLKDIASIPGVKATIGTSAGGKTANSPVQIKLIGRDMDSLDEASVKVSNALKEVEGIANAYSDLEPGFPEVQILLKPLAAADLGIDATTLGNAVKTAVSGQVSGTLITSETDLPIKFSTREDKIDSMEDLDKILLTLKDGTRLPLTHIASIVETNGLGTIRHSGGDRTVTVFAQMLPDANIREIVDQFDVKISSVDLGAGIHYEWAGDAADLDASFSEMTVNLVLALLVVFLILAVQFNSLSQPLVILLSVPMAVIGVFAGLLATGNNFGLYAFMGVIALVGIAVNDAIVLVDTINRNRGDGMPLTEAINDAGKSRFGPVLATTITTIGGILPLAFRDENYAQLSLSLIFGLMTSTVLTLIVLPIFYYHAETIKTSFKKRFPVFVDEEENNE</sequence>
<dbReference type="GO" id="GO:0005886">
    <property type="term" value="C:plasma membrane"/>
    <property type="evidence" value="ECO:0007669"/>
    <property type="project" value="TreeGrafter"/>
</dbReference>
<dbReference type="Gene3D" id="1.20.1640.10">
    <property type="entry name" value="Multidrug efflux transporter AcrB transmembrane domain"/>
    <property type="match status" value="2"/>
</dbReference>
<feature type="transmembrane region" description="Helical" evidence="1">
    <location>
        <begin position="1013"/>
        <end position="1032"/>
    </location>
</feature>
<name>A0A841RFE9_9SPIO</name>
<keyword evidence="1" id="KW-1133">Transmembrane helix</keyword>
<dbReference type="SUPFAM" id="SSF82866">
    <property type="entry name" value="Multidrug efflux transporter AcrB transmembrane domain"/>
    <property type="match status" value="2"/>
</dbReference>
<dbReference type="AlphaFoldDB" id="A0A841RFE9"/>
<reference evidence="2 3" key="1">
    <citation type="submission" date="2020-08" db="EMBL/GenBank/DDBJ databases">
        <title>Genomic Encyclopedia of Type Strains, Phase IV (KMG-IV): sequencing the most valuable type-strain genomes for metagenomic binning, comparative biology and taxonomic classification.</title>
        <authorList>
            <person name="Goeker M."/>
        </authorList>
    </citation>
    <scope>NUCLEOTIDE SEQUENCE [LARGE SCALE GENOMIC DNA]</scope>
    <source>
        <strain evidence="2 3">DSM 2461</strain>
    </source>
</reference>
<feature type="transmembrane region" description="Helical" evidence="1">
    <location>
        <begin position="915"/>
        <end position="934"/>
    </location>
</feature>
<keyword evidence="1" id="KW-0472">Membrane</keyword>
<dbReference type="PANTHER" id="PTHR32063">
    <property type="match status" value="1"/>
</dbReference>
<protein>
    <submittedName>
        <fullName evidence="2">HAE1 family hydrophobic/amphiphilic exporter-1</fullName>
    </submittedName>
</protein>
<feature type="transmembrane region" description="Helical" evidence="1">
    <location>
        <begin position="444"/>
        <end position="465"/>
    </location>
</feature>
<feature type="transmembrane region" description="Helical" evidence="1">
    <location>
        <begin position="941"/>
        <end position="961"/>
    </location>
</feature>
<feature type="transmembrane region" description="Helical" evidence="1">
    <location>
        <begin position="516"/>
        <end position="537"/>
    </location>
</feature>
<feature type="transmembrane region" description="Helical" evidence="1">
    <location>
        <begin position="543"/>
        <end position="562"/>
    </location>
</feature>